<keyword evidence="1" id="KW-1133">Transmembrane helix</keyword>
<sequence length="126" mass="14676">MSDEQQYHPSGRFGGDMDRNEVEMDLNKFMAMIEEIGALKDKIRDLEDIKNNNPYQKFIFVAQAIDAWRIIPRAFLAVYMYLLYYTTFWFMDIPEPSFEQSGLISIVVGAGAAWFGLYTNSHKDKK</sequence>
<keyword evidence="1" id="KW-0472">Membrane</keyword>
<reference evidence="2" key="1">
    <citation type="submission" date="2016-10" db="EMBL/GenBank/DDBJ databases">
        <authorList>
            <person name="Varghese N."/>
        </authorList>
    </citation>
    <scope>NUCLEOTIDE SEQUENCE</scope>
</reference>
<keyword evidence="1" id="KW-0812">Transmembrane</keyword>
<proteinExistence type="predicted"/>
<organism evidence="2">
    <name type="scientific">uncultured virus</name>
    <dbReference type="NCBI Taxonomy" id="340016"/>
    <lineage>
        <taxon>Viruses</taxon>
        <taxon>environmental samples</taxon>
    </lineage>
</organism>
<feature type="transmembrane region" description="Helical" evidence="1">
    <location>
        <begin position="74"/>
        <end position="91"/>
    </location>
</feature>
<evidence type="ECO:0000313" key="2">
    <source>
        <dbReference type="EMBL" id="ASF00216.1"/>
    </source>
</evidence>
<accession>A0A218MLP5</accession>
<dbReference type="EMBL" id="KY052821">
    <property type="protein sequence ID" value="ASF00216.1"/>
    <property type="molecule type" value="Genomic_DNA"/>
</dbReference>
<name>A0A218MLP5_9VIRU</name>
<feature type="transmembrane region" description="Helical" evidence="1">
    <location>
        <begin position="103"/>
        <end position="120"/>
    </location>
</feature>
<evidence type="ECO:0000256" key="1">
    <source>
        <dbReference type="SAM" id="Phobius"/>
    </source>
</evidence>
<protein>
    <submittedName>
        <fullName evidence="2">Uncharacterized protein</fullName>
    </submittedName>
</protein>
<reference evidence="2" key="2">
    <citation type="journal article" date="2017" name="Nat. Commun.">
        <title>Single-virus genomics reveals hidden cosmopolitan and abundant viruses.</title>
        <authorList>
            <person name="Martinez-Hernandez F."/>
            <person name="Fornas O."/>
            <person name="Lluesma Gomez M."/>
            <person name="Bolduc B."/>
            <person name="de la Cruz Pena M.J."/>
            <person name="Martinez J.M."/>
            <person name="Anton J."/>
            <person name="Gasol J.M."/>
            <person name="Rosselli R."/>
            <person name="Rodriguez-Valera F."/>
            <person name="Sullivan M.B."/>
            <person name="Acinas S.G."/>
            <person name="Martinez-Garcia M."/>
        </authorList>
    </citation>
    <scope>NUCLEOTIDE SEQUENCE</scope>
</reference>